<dbReference type="GeneID" id="30685039"/>
<sequence length="81" mass="9781">MDMVMEKKRIFMKLAHQLNPKSINKLKPHVHKLYSFINVYCITQEESQLRLMYSTLCECISLMTRELVKDRKYDILETIKE</sequence>
<dbReference type="RefSeq" id="YP_009330167.1">
    <property type="nucleotide sequence ID" value="NC_032255.1"/>
</dbReference>
<dbReference type="KEGG" id="vg:30685039"/>
<dbReference type="EMBL" id="KX151395">
    <property type="protein sequence ID" value="APO13919.1"/>
    <property type="molecule type" value="Genomic_DNA"/>
</dbReference>
<evidence type="ECO:0000313" key="1">
    <source>
        <dbReference type="EMBL" id="APO13919.1"/>
    </source>
</evidence>
<evidence type="ECO:0000313" key="2">
    <source>
        <dbReference type="Proteomes" id="UP000204293"/>
    </source>
</evidence>
<proteinExistence type="predicted"/>
<name>A0A1L5JH03_9BBAC</name>
<accession>A0A1L5JH03</accession>
<dbReference type="Proteomes" id="UP000204293">
    <property type="component" value="Segment"/>
</dbReference>
<protein>
    <submittedName>
        <fullName evidence="1">ORF35</fullName>
    </submittedName>
</protein>
<organism evidence="1 2">
    <name type="scientific">Plodia interpunctella granulovirus</name>
    <dbReference type="NCBI Taxonomy" id="262175"/>
    <lineage>
        <taxon>Viruses</taxon>
        <taxon>Viruses incertae sedis</taxon>
        <taxon>Naldaviricetes</taxon>
        <taxon>Lefavirales</taxon>
        <taxon>Baculoviridae</taxon>
        <taxon>Betabaculovirus</taxon>
        <taxon>Betabaculovirus plinterpunctellae</taxon>
    </lineage>
</organism>
<dbReference type="OrthoDB" id="28503at10239"/>
<keyword evidence="2" id="KW-1185">Reference proteome</keyword>
<reference evidence="1 2" key="1">
    <citation type="submission" date="2016-04" db="EMBL/GenBank/DDBJ databases">
        <title>Sequence analysis of the Plodia interpunctella granulovirus genome: Discovery of an unusual inhibitor-of-apoptosis (IAP) gene.</title>
        <authorList>
            <person name="Harrison R.L."/>
            <person name="Rowley D.L."/>
            <person name="Funk C.J."/>
        </authorList>
    </citation>
    <scope>NUCLEOTIDE SEQUENCE [LARGE SCALE GENOMIC DNA]</scope>
    <source>
        <strain evidence="1">Cambridge</strain>
    </source>
</reference>